<comment type="caution">
    <text evidence="1">The sequence shown here is derived from an EMBL/GenBank/DDBJ whole genome shotgun (WGS) entry which is preliminary data.</text>
</comment>
<sequence>MLRSNNGKDDKSNEFNMFCEDMRIAHQLKGLDPVTPSSTTIAMVYGNGSPPLARTLRIRSTRVRW</sequence>
<protein>
    <submittedName>
        <fullName evidence="1">Uncharacterized protein</fullName>
    </submittedName>
</protein>
<dbReference type="Proteomes" id="UP000257109">
    <property type="component" value="Unassembled WGS sequence"/>
</dbReference>
<feature type="non-terminal residue" evidence="1">
    <location>
        <position position="65"/>
    </location>
</feature>
<organism evidence="1 2">
    <name type="scientific">Mucuna pruriens</name>
    <name type="common">Velvet bean</name>
    <name type="synonym">Dolichos pruriens</name>
    <dbReference type="NCBI Taxonomy" id="157652"/>
    <lineage>
        <taxon>Eukaryota</taxon>
        <taxon>Viridiplantae</taxon>
        <taxon>Streptophyta</taxon>
        <taxon>Embryophyta</taxon>
        <taxon>Tracheophyta</taxon>
        <taxon>Spermatophyta</taxon>
        <taxon>Magnoliopsida</taxon>
        <taxon>eudicotyledons</taxon>
        <taxon>Gunneridae</taxon>
        <taxon>Pentapetalae</taxon>
        <taxon>rosids</taxon>
        <taxon>fabids</taxon>
        <taxon>Fabales</taxon>
        <taxon>Fabaceae</taxon>
        <taxon>Papilionoideae</taxon>
        <taxon>50 kb inversion clade</taxon>
        <taxon>NPAAA clade</taxon>
        <taxon>indigoferoid/millettioid clade</taxon>
        <taxon>Phaseoleae</taxon>
        <taxon>Mucuna</taxon>
    </lineage>
</organism>
<accession>A0A371GZZ8</accession>
<dbReference type="EMBL" id="QJKJ01003991">
    <property type="protein sequence ID" value="RDX96016.1"/>
    <property type="molecule type" value="Genomic_DNA"/>
</dbReference>
<dbReference type="AlphaFoldDB" id="A0A371GZZ8"/>
<dbReference type="OrthoDB" id="775972at2759"/>
<name>A0A371GZZ8_MUCPR</name>
<evidence type="ECO:0000313" key="2">
    <source>
        <dbReference type="Proteomes" id="UP000257109"/>
    </source>
</evidence>
<gene>
    <name evidence="1" type="ORF">CR513_21379</name>
</gene>
<keyword evidence="2" id="KW-1185">Reference proteome</keyword>
<proteinExistence type="predicted"/>
<evidence type="ECO:0000313" key="1">
    <source>
        <dbReference type="EMBL" id="RDX96016.1"/>
    </source>
</evidence>
<reference evidence="1" key="1">
    <citation type="submission" date="2018-05" db="EMBL/GenBank/DDBJ databases">
        <title>Draft genome of Mucuna pruriens seed.</title>
        <authorList>
            <person name="Nnadi N.E."/>
            <person name="Vos R."/>
            <person name="Hasami M.H."/>
            <person name="Devisetty U.K."/>
            <person name="Aguiy J.C."/>
        </authorList>
    </citation>
    <scope>NUCLEOTIDE SEQUENCE [LARGE SCALE GENOMIC DNA]</scope>
    <source>
        <strain evidence="1">JCA_2017</strain>
    </source>
</reference>